<reference evidence="8" key="1">
    <citation type="submission" date="2019-09" db="EMBL/GenBank/DDBJ databases">
        <authorList>
            <person name="Cremers G."/>
        </authorList>
    </citation>
    <scope>NUCLEOTIDE SEQUENCE [LARGE SCALE GENOMIC DNA]</scope>
    <source>
        <strain evidence="8">3B</strain>
    </source>
</reference>
<evidence type="ECO:0000256" key="6">
    <source>
        <dbReference type="HAMAP-Rule" id="MF_00972"/>
    </source>
</evidence>
<proteinExistence type="inferred from homology"/>
<dbReference type="InterPro" id="IPR002125">
    <property type="entry name" value="CMP_dCMP_dom"/>
</dbReference>
<dbReference type="EMBL" id="CABFUZ020000129">
    <property type="protein sequence ID" value="VVM06803.1"/>
    <property type="molecule type" value="Genomic_DNA"/>
</dbReference>
<evidence type="ECO:0000256" key="3">
    <source>
        <dbReference type="ARBA" id="ARBA00022801"/>
    </source>
</evidence>
<comment type="caution">
    <text evidence="8">The sequence shown here is derived from an EMBL/GenBank/DDBJ whole genome shotgun (WGS) entry which is preliminary data.</text>
</comment>
<dbReference type="Gene3D" id="3.40.140.10">
    <property type="entry name" value="Cytidine Deaminase, domain 2"/>
    <property type="match status" value="1"/>
</dbReference>
<evidence type="ECO:0000256" key="2">
    <source>
        <dbReference type="ARBA" id="ARBA00022723"/>
    </source>
</evidence>
<organism evidence="8 9">
    <name type="scientific">Methylacidimicrobium cyclopophantes</name>
    <dbReference type="NCBI Taxonomy" id="1041766"/>
    <lineage>
        <taxon>Bacteria</taxon>
        <taxon>Pseudomonadati</taxon>
        <taxon>Verrucomicrobiota</taxon>
        <taxon>Methylacidimicrobium</taxon>
    </lineage>
</organism>
<name>A0A5E6MG19_9BACT</name>
<dbReference type="AlphaFoldDB" id="A0A5E6MG19"/>
<comment type="catalytic activity">
    <reaction evidence="5 6">
        <text>adenosine(34) in tRNA + H2O + H(+) = inosine(34) in tRNA + NH4(+)</text>
        <dbReference type="Rhea" id="RHEA:43168"/>
        <dbReference type="Rhea" id="RHEA-COMP:10373"/>
        <dbReference type="Rhea" id="RHEA-COMP:10374"/>
        <dbReference type="ChEBI" id="CHEBI:15377"/>
        <dbReference type="ChEBI" id="CHEBI:15378"/>
        <dbReference type="ChEBI" id="CHEBI:28938"/>
        <dbReference type="ChEBI" id="CHEBI:74411"/>
        <dbReference type="ChEBI" id="CHEBI:82852"/>
        <dbReference type="EC" id="3.5.4.33"/>
    </reaction>
</comment>
<dbReference type="EC" id="3.5.4.33" evidence="6"/>
<evidence type="ECO:0000256" key="5">
    <source>
        <dbReference type="ARBA" id="ARBA00048045"/>
    </source>
</evidence>
<evidence type="ECO:0000313" key="8">
    <source>
        <dbReference type="EMBL" id="VVM06803.1"/>
    </source>
</evidence>
<evidence type="ECO:0000256" key="4">
    <source>
        <dbReference type="ARBA" id="ARBA00022833"/>
    </source>
</evidence>
<dbReference type="PANTHER" id="PTHR11079">
    <property type="entry name" value="CYTOSINE DEAMINASE FAMILY MEMBER"/>
    <property type="match status" value="1"/>
</dbReference>
<keyword evidence="3 6" id="KW-0378">Hydrolase</keyword>
<protein>
    <recommendedName>
        <fullName evidence="6">tRNA-specific adenosine deaminase</fullName>
        <ecNumber evidence="6">3.5.4.33</ecNumber>
    </recommendedName>
</protein>
<dbReference type="GO" id="GO:0052717">
    <property type="term" value="F:tRNA-specific adenosine-34 deaminase activity"/>
    <property type="evidence" value="ECO:0007669"/>
    <property type="project" value="UniProtKB-UniRule"/>
</dbReference>
<comment type="subunit">
    <text evidence="6">Homodimer.</text>
</comment>
<sequence>MEAGAEDIRWMEAALEQARSAAEKGEVPVGALVVCGSRIVGQGGNSMELFRDALAHAEMQALREAQARIGDWRLEGCTLYVTKEPCPMCAGAALQTRISRIVYGLADPRFGAVESRWRLCEGTNRRVDVSGGLLAGESLALLQRFFTAVRRRKKSVASARAARYLGSRFYGG</sequence>
<keyword evidence="2 6" id="KW-0479">Metal-binding</keyword>
<keyword evidence="1 6" id="KW-0819">tRNA processing</keyword>
<dbReference type="PROSITE" id="PS51747">
    <property type="entry name" value="CYT_DCMP_DEAMINASES_2"/>
    <property type="match status" value="1"/>
</dbReference>
<feature type="binding site" evidence="6">
    <location>
        <position position="86"/>
    </location>
    <ligand>
        <name>Zn(2+)</name>
        <dbReference type="ChEBI" id="CHEBI:29105"/>
        <note>catalytic</note>
    </ligand>
</feature>
<dbReference type="HAMAP" id="MF_00972">
    <property type="entry name" value="tRNA_aden_deaminase"/>
    <property type="match status" value="1"/>
</dbReference>
<dbReference type="RefSeq" id="WP_142525281.1">
    <property type="nucleotide sequence ID" value="NZ_CABFUZ020000129.1"/>
</dbReference>
<dbReference type="InterPro" id="IPR016193">
    <property type="entry name" value="Cytidine_deaminase-like"/>
</dbReference>
<feature type="binding site" evidence="6">
    <location>
        <position position="56"/>
    </location>
    <ligand>
        <name>Zn(2+)</name>
        <dbReference type="ChEBI" id="CHEBI:29105"/>
        <note>catalytic</note>
    </ligand>
</feature>
<feature type="binding site" evidence="6">
    <location>
        <position position="89"/>
    </location>
    <ligand>
        <name>Zn(2+)</name>
        <dbReference type="ChEBI" id="CHEBI:29105"/>
        <note>catalytic</note>
    </ligand>
</feature>
<dbReference type="CDD" id="cd01285">
    <property type="entry name" value="nucleoside_deaminase"/>
    <property type="match status" value="1"/>
</dbReference>
<evidence type="ECO:0000256" key="1">
    <source>
        <dbReference type="ARBA" id="ARBA00022694"/>
    </source>
</evidence>
<dbReference type="PANTHER" id="PTHR11079:SF179">
    <property type="entry name" value="TRNA(ADENINE(34)) DEAMINASE, CHLOROPLASTIC"/>
    <property type="match status" value="1"/>
</dbReference>
<feature type="domain" description="CMP/dCMP-type deaminase" evidence="7">
    <location>
        <begin position="5"/>
        <end position="114"/>
    </location>
</feature>
<dbReference type="GO" id="GO:0002100">
    <property type="term" value="P:tRNA wobble adenosine to inosine editing"/>
    <property type="evidence" value="ECO:0007669"/>
    <property type="project" value="UniProtKB-UniRule"/>
</dbReference>
<dbReference type="OrthoDB" id="9802676at2"/>
<keyword evidence="4 6" id="KW-0862">Zinc</keyword>
<evidence type="ECO:0000313" key="9">
    <source>
        <dbReference type="Proteomes" id="UP000381693"/>
    </source>
</evidence>
<accession>A0A5E6MG19</accession>
<comment type="function">
    <text evidence="6">Catalyzes the deamination of adenosine to inosine at the wobble position 34 of tRNA(Arg2).</text>
</comment>
<dbReference type="GO" id="GO:0008270">
    <property type="term" value="F:zinc ion binding"/>
    <property type="evidence" value="ECO:0007669"/>
    <property type="project" value="UniProtKB-UniRule"/>
</dbReference>
<keyword evidence="9" id="KW-1185">Reference proteome</keyword>
<evidence type="ECO:0000259" key="7">
    <source>
        <dbReference type="PROSITE" id="PS51747"/>
    </source>
</evidence>
<dbReference type="Proteomes" id="UP000381693">
    <property type="component" value="Unassembled WGS sequence"/>
</dbReference>
<feature type="active site" description="Proton donor" evidence="6">
    <location>
        <position position="58"/>
    </location>
</feature>
<gene>
    <name evidence="8" type="primary">comEB</name>
    <name evidence="6" type="synonym">tadA</name>
    <name evidence="8" type="ORF">MAMC_01261</name>
</gene>
<dbReference type="SUPFAM" id="SSF53927">
    <property type="entry name" value="Cytidine deaminase-like"/>
    <property type="match status" value="1"/>
</dbReference>
<dbReference type="InterPro" id="IPR058535">
    <property type="entry name" value="MafB19-deam"/>
</dbReference>
<comment type="cofactor">
    <cofactor evidence="6">
        <name>Zn(2+)</name>
        <dbReference type="ChEBI" id="CHEBI:29105"/>
    </cofactor>
    <text evidence="6">Binds 1 zinc ion per subunit.</text>
</comment>
<dbReference type="InterPro" id="IPR028883">
    <property type="entry name" value="tRNA_aden_deaminase"/>
</dbReference>
<dbReference type="Pfam" id="PF14437">
    <property type="entry name" value="MafB19-deam"/>
    <property type="match status" value="1"/>
</dbReference>
<comment type="similarity">
    <text evidence="6">Belongs to the cytidine and deoxycytidylate deaminase family.</text>
</comment>